<protein>
    <submittedName>
        <fullName evidence="2">Uncharacterized protein</fullName>
    </submittedName>
</protein>
<feature type="compositionally biased region" description="Basic and acidic residues" evidence="1">
    <location>
        <begin position="402"/>
        <end position="412"/>
    </location>
</feature>
<feature type="compositionally biased region" description="Low complexity" evidence="1">
    <location>
        <begin position="367"/>
        <end position="379"/>
    </location>
</feature>
<dbReference type="SUPFAM" id="SSF52047">
    <property type="entry name" value="RNI-like"/>
    <property type="match status" value="1"/>
</dbReference>
<dbReference type="OrthoDB" id="423242at2759"/>
<evidence type="ECO:0000256" key="1">
    <source>
        <dbReference type="SAM" id="MobiDB-lite"/>
    </source>
</evidence>
<feature type="region of interest" description="Disordered" evidence="1">
    <location>
        <begin position="250"/>
        <end position="343"/>
    </location>
</feature>
<dbReference type="Pfam" id="PF13516">
    <property type="entry name" value="LRR_6"/>
    <property type="match status" value="1"/>
</dbReference>
<organism evidence="2 3">
    <name type="scientific">Vitrella brassicaformis (strain CCMP3155)</name>
    <dbReference type="NCBI Taxonomy" id="1169540"/>
    <lineage>
        <taxon>Eukaryota</taxon>
        <taxon>Sar</taxon>
        <taxon>Alveolata</taxon>
        <taxon>Colpodellida</taxon>
        <taxon>Vitrellaceae</taxon>
        <taxon>Vitrella</taxon>
    </lineage>
</organism>
<evidence type="ECO:0000313" key="3">
    <source>
        <dbReference type="Proteomes" id="UP000041254"/>
    </source>
</evidence>
<feature type="compositionally biased region" description="Low complexity" evidence="1">
    <location>
        <begin position="457"/>
        <end position="470"/>
    </location>
</feature>
<dbReference type="InterPro" id="IPR001611">
    <property type="entry name" value="Leu-rich_rpt"/>
</dbReference>
<sequence>MYGQHGGHNGPSRAQPSQGNWTKDWNFYVAFNKENELTVYLDPETNKREGHDHFTMDDNACVEFCTWLRMNLPQVRPKGGAPLTAVVNMANNRIGDRGVKALTECFLATDVQPRILKLYKNQIAGDGMKALAQMVHDLKGPISEIHLSHNKIDEMGATALVAAIANHPKKVYPRRMPNGKYCPVWLRLEYNLISNHDKLLRFVQQKGISICTETKRAFCGPTFCKVAESGKDCPLLHLYALNHQGEGRAPNGSMALTNGSYPAPGRATQHTTPRGPPPHHHQQQPPSTHRPALPPPQRPLGGGPATRPNMAPNVGGKTPPGGQMPPARGPAAQQSVWQPRPTPAATAAAAAVAAAAPVPVPAPAAPAAPSARPAASPPEAKNPPPTTTTTTTTTHTTSATTSKKDTNRKPPSDDGFGNFGDDDDDGEEDWATPPPPTKPPQKQQQQQQQQGGGAFSGGSTAASASASASASGGGGVGVGEGPLPWVDVDQGGMSVSEIKQAYRDLHRAATQEVDRLTRELRAAKGGRP</sequence>
<dbReference type="EMBL" id="CDMY01000394">
    <property type="protein sequence ID" value="CEM09151.1"/>
    <property type="molecule type" value="Genomic_DNA"/>
</dbReference>
<dbReference type="AlphaFoldDB" id="A0A0G4FA39"/>
<dbReference type="VEuPathDB" id="CryptoDB:Vbra_21258"/>
<gene>
    <name evidence="2" type="ORF">Vbra_21258</name>
</gene>
<accession>A0A0G4FA39</accession>
<dbReference type="Proteomes" id="UP000041254">
    <property type="component" value="Unassembled WGS sequence"/>
</dbReference>
<dbReference type="Gene3D" id="3.80.10.10">
    <property type="entry name" value="Ribonuclease Inhibitor"/>
    <property type="match status" value="1"/>
</dbReference>
<dbReference type="OMA" id="QKGISIC"/>
<evidence type="ECO:0000313" key="2">
    <source>
        <dbReference type="EMBL" id="CEM09151.1"/>
    </source>
</evidence>
<dbReference type="InterPro" id="IPR032675">
    <property type="entry name" value="LRR_dom_sf"/>
</dbReference>
<feature type="compositionally biased region" description="Acidic residues" evidence="1">
    <location>
        <begin position="420"/>
        <end position="430"/>
    </location>
</feature>
<dbReference type="InParanoid" id="A0A0G4FA39"/>
<feature type="compositionally biased region" description="Low complexity" evidence="1">
    <location>
        <begin position="387"/>
        <end position="401"/>
    </location>
</feature>
<name>A0A0G4FA39_VITBC</name>
<feature type="region of interest" description="Disordered" evidence="1">
    <location>
        <begin position="362"/>
        <end position="488"/>
    </location>
</feature>
<keyword evidence="3" id="KW-1185">Reference proteome</keyword>
<feature type="compositionally biased region" description="Gly residues" evidence="1">
    <location>
        <begin position="471"/>
        <end position="480"/>
    </location>
</feature>
<proteinExistence type="predicted"/>
<dbReference type="STRING" id="1169540.A0A0G4FA39"/>
<reference evidence="2 3" key="1">
    <citation type="submission" date="2014-11" db="EMBL/GenBank/DDBJ databases">
        <authorList>
            <person name="Zhu J."/>
            <person name="Qi W."/>
            <person name="Song R."/>
        </authorList>
    </citation>
    <scope>NUCLEOTIDE SEQUENCE [LARGE SCALE GENOMIC DNA]</scope>
</reference>